<dbReference type="OrthoDB" id="409586at2759"/>
<protein>
    <recommendedName>
        <fullName evidence="13">Mitochondrial ornithine transporter</fullName>
    </recommendedName>
</protein>
<dbReference type="RefSeq" id="XP_066930720.1">
    <property type="nucleotide sequence ID" value="XM_067074619.1"/>
</dbReference>
<dbReference type="InterPro" id="IPR050567">
    <property type="entry name" value="Mitochondrial_Carrier"/>
</dbReference>
<name>A0A7M5U2A8_9CNID</name>
<dbReference type="PANTHER" id="PTHR45624:SF12">
    <property type="entry name" value="MITOCHONDRIAL ORNITHINE TRANSPORTER 1"/>
    <property type="match status" value="1"/>
</dbReference>
<evidence type="ECO:0000256" key="10">
    <source>
        <dbReference type="RuleBase" id="RU000488"/>
    </source>
</evidence>
<keyword evidence="3 10" id="KW-0813">Transport</keyword>
<dbReference type="Gene3D" id="1.50.40.10">
    <property type="entry name" value="Mitochondrial carrier domain"/>
    <property type="match status" value="1"/>
</dbReference>
<evidence type="ECO:0008006" key="13">
    <source>
        <dbReference type="Google" id="ProtNLM"/>
    </source>
</evidence>
<evidence type="ECO:0000256" key="2">
    <source>
        <dbReference type="ARBA" id="ARBA00006375"/>
    </source>
</evidence>
<dbReference type="AlphaFoldDB" id="A0A7M5U2A8"/>
<keyword evidence="7" id="KW-0496">Mitochondrion</keyword>
<dbReference type="GO" id="GO:0000064">
    <property type="term" value="F:L-ornithine transmembrane transporter activity"/>
    <property type="evidence" value="ECO:0007669"/>
    <property type="project" value="TreeGrafter"/>
</dbReference>
<evidence type="ECO:0000256" key="1">
    <source>
        <dbReference type="ARBA" id="ARBA00004225"/>
    </source>
</evidence>
<dbReference type="SUPFAM" id="SSF103506">
    <property type="entry name" value="Mitochondrial carrier"/>
    <property type="match status" value="1"/>
</dbReference>
<dbReference type="PROSITE" id="PS50920">
    <property type="entry name" value="SOLCAR"/>
    <property type="match status" value="3"/>
</dbReference>
<dbReference type="PROSITE" id="PS51257">
    <property type="entry name" value="PROKAR_LIPOPROTEIN"/>
    <property type="match status" value="1"/>
</dbReference>
<evidence type="ECO:0000256" key="9">
    <source>
        <dbReference type="PROSITE-ProRule" id="PRU00282"/>
    </source>
</evidence>
<keyword evidence="6" id="KW-1133">Transmembrane helix</keyword>
<dbReference type="Proteomes" id="UP000594262">
    <property type="component" value="Unplaced"/>
</dbReference>
<evidence type="ECO:0000256" key="6">
    <source>
        <dbReference type="ARBA" id="ARBA00022989"/>
    </source>
</evidence>
<dbReference type="InterPro" id="IPR018108">
    <property type="entry name" value="MCP_transmembrane"/>
</dbReference>
<keyword evidence="12" id="KW-1185">Reference proteome</keyword>
<feature type="repeat" description="Solcar" evidence="9">
    <location>
        <begin position="102"/>
        <end position="191"/>
    </location>
</feature>
<dbReference type="Pfam" id="PF00153">
    <property type="entry name" value="Mito_carr"/>
    <property type="match status" value="3"/>
</dbReference>
<keyword evidence="4 9" id="KW-0812">Transmembrane</keyword>
<keyword evidence="5" id="KW-0677">Repeat</keyword>
<evidence type="ECO:0000256" key="4">
    <source>
        <dbReference type="ARBA" id="ARBA00022692"/>
    </source>
</evidence>
<sequence>MTATKQGIIDFISGSNGGIACVMVGQPLDTVKIKMQTYSSVYKNSFSCFWNIMKSEGPRGLYAGTMPAIASNIIEHSALFFFYGQCQNFVASLVKVDNIDHLSTVQKGYAGSLCSFFLGFVLCPPELLKCRLQTARELHGSTTSITMRSTIMDVFRKEGVLGFYQGLSALLLREVPANFFYFAGYEGVKKLLQTPEEQEAGAKTAAWKLIVSGGVGGMTYWTSIYPVDVMKTKLQIWNGEGKKPTLTQMARQTFQQEGIGSFYRGIGPTLLRSFPANAAIFLTYEYTKDFLWKVT</sequence>
<evidence type="ECO:0000256" key="5">
    <source>
        <dbReference type="ARBA" id="ARBA00022737"/>
    </source>
</evidence>
<dbReference type="GeneID" id="136818244"/>
<evidence type="ECO:0000313" key="12">
    <source>
        <dbReference type="Proteomes" id="UP000594262"/>
    </source>
</evidence>
<comment type="subcellular location">
    <subcellularLocation>
        <location evidence="1">Mitochondrion membrane</location>
        <topology evidence="1">Multi-pass membrane protein</topology>
    </subcellularLocation>
</comment>
<accession>A0A7M5U2A8</accession>
<evidence type="ECO:0000256" key="8">
    <source>
        <dbReference type="ARBA" id="ARBA00023136"/>
    </source>
</evidence>
<keyword evidence="8 9" id="KW-0472">Membrane</keyword>
<evidence type="ECO:0000256" key="3">
    <source>
        <dbReference type="ARBA" id="ARBA00022448"/>
    </source>
</evidence>
<feature type="repeat" description="Solcar" evidence="9">
    <location>
        <begin position="204"/>
        <end position="290"/>
    </location>
</feature>
<feature type="repeat" description="Solcar" evidence="9">
    <location>
        <begin position="5"/>
        <end position="89"/>
    </location>
</feature>
<evidence type="ECO:0000256" key="7">
    <source>
        <dbReference type="ARBA" id="ARBA00023128"/>
    </source>
</evidence>
<dbReference type="PANTHER" id="PTHR45624">
    <property type="entry name" value="MITOCHONDRIAL BASIC AMINO ACIDS TRANSPORTER-RELATED"/>
    <property type="match status" value="1"/>
</dbReference>
<dbReference type="EnsemblMetazoa" id="CLYHEMT005254.1">
    <property type="protein sequence ID" value="CLYHEMP005254.1"/>
    <property type="gene ID" value="CLYHEMG005254"/>
</dbReference>
<dbReference type="InterPro" id="IPR023395">
    <property type="entry name" value="MCP_dom_sf"/>
</dbReference>
<organism evidence="11 12">
    <name type="scientific">Clytia hemisphaerica</name>
    <dbReference type="NCBI Taxonomy" id="252671"/>
    <lineage>
        <taxon>Eukaryota</taxon>
        <taxon>Metazoa</taxon>
        <taxon>Cnidaria</taxon>
        <taxon>Hydrozoa</taxon>
        <taxon>Hydroidolina</taxon>
        <taxon>Leptothecata</taxon>
        <taxon>Obeliida</taxon>
        <taxon>Clytiidae</taxon>
        <taxon>Clytia</taxon>
    </lineage>
</organism>
<reference evidence="11" key="1">
    <citation type="submission" date="2021-01" db="UniProtKB">
        <authorList>
            <consortium name="EnsemblMetazoa"/>
        </authorList>
    </citation>
    <scope>IDENTIFICATION</scope>
</reference>
<dbReference type="GO" id="GO:0031966">
    <property type="term" value="C:mitochondrial membrane"/>
    <property type="evidence" value="ECO:0007669"/>
    <property type="project" value="UniProtKB-SubCell"/>
</dbReference>
<dbReference type="GO" id="GO:1990575">
    <property type="term" value="P:mitochondrial L-ornithine transmembrane transport"/>
    <property type="evidence" value="ECO:0007669"/>
    <property type="project" value="TreeGrafter"/>
</dbReference>
<evidence type="ECO:0000313" key="11">
    <source>
        <dbReference type="EnsemblMetazoa" id="CLYHEMP005254.1"/>
    </source>
</evidence>
<comment type="similarity">
    <text evidence="2 10">Belongs to the mitochondrial carrier (TC 2.A.29) family.</text>
</comment>
<proteinExistence type="inferred from homology"/>